<sequence>MLNGGEGLGWGEASRLFRNWRVPYAINKKKQTNKLVKELERNDFFLLKWQISMCVNVRVRACTYVYEWLEGIVRKDKVRSFAFVFLLFFLPHRLPPKVVPDALNIFHGSFKHFSLIPHCSLIIILPYIRVCMCICMCIALCLNLLRKFIYRCHYSPPLYFVVYVIIYLPLFRPLLSLFCCGFAVAVVVVFHRFDLREESQRCGRN</sequence>
<dbReference type="RefSeq" id="XP_011775647.1">
    <property type="nucleotide sequence ID" value="XM_011777345.1"/>
</dbReference>
<reference evidence="3" key="1">
    <citation type="journal article" date="2010" name="PLoS Negl. Trop. Dis.">
        <title>The genome sequence of Trypanosoma brucei gambiense, causative agent of chronic human african trypanosomiasis.</title>
        <authorList>
            <person name="Jackson A.P."/>
            <person name="Sanders M."/>
            <person name="Berry A."/>
            <person name="McQuillan J."/>
            <person name="Aslett M.A."/>
            <person name="Quail M.A."/>
            <person name="Chukualim B."/>
            <person name="Capewell P."/>
            <person name="MacLeod A."/>
            <person name="Melville S.E."/>
            <person name="Gibson W."/>
            <person name="Barry J.D."/>
            <person name="Berriman M."/>
            <person name="Hertz-Fowler C."/>
        </authorList>
    </citation>
    <scope>NUCLEOTIDE SEQUENCE [LARGE SCALE GENOMIC DNA]</scope>
    <source>
        <strain evidence="3">MHOM/CI/86/DAL972</strain>
    </source>
</reference>
<dbReference type="GeneID" id="23863500"/>
<protein>
    <submittedName>
        <fullName evidence="2">Uncharacterized protein</fullName>
    </submittedName>
</protein>
<dbReference type="KEGG" id="tbg:TbgDal_VIII3180"/>
<evidence type="ECO:0000256" key="1">
    <source>
        <dbReference type="SAM" id="Phobius"/>
    </source>
</evidence>
<dbReference type="Proteomes" id="UP000002316">
    <property type="component" value="Chromosome 8"/>
</dbReference>
<evidence type="ECO:0000313" key="2">
    <source>
        <dbReference type="EMBL" id="CBH13370.1"/>
    </source>
</evidence>
<accession>C9ZVD2</accession>
<dbReference type="VEuPathDB" id="TriTrypDB:Tbg972.8.3180"/>
<keyword evidence="1" id="KW-0812">Transmembrane</keyword>
<dbReference type="AlphaFoldDB" id="C9ZVD2"/>
<name>C9ZVD2_TRYB9</name>
<evidence type="ECO:0000313" key="3">
    <source>
        <dbReference type="Proteomes" id="UP000002316"/>
    </source>
</evidence>
<gene>
    <name evidence="2" type="ORF">TbgDal_VIII3180</name>
</gene>
<organism evidence="2 3">
    <name type="scientific">Trypanosoma brucei gambiense (strain MHOM/CI/86/DAL972)</name>
    <dbReference type="NCBI Taxonomy" id="679716"/>
    <lineage>
        <taxon>Eukaryota</taxon>
        <taxon>Discoba</taxon>
        <taxon>Euglenozoa</taxon>
        <taxon>Kinetoplastea</taxon>
        <taxon>Metakinetoplastina</taxon>
        <taxon>Trypanosomatida</taxon>
        <taxon>Trypanosomatidae</taxon>
        <taxon>Trypanosoma</taxon>
    </lineage>
</organism>
<proteinExistence type="predicted"/>
<dbReference type="EMBL" id="FN554971">
    <property type="protein sequence ID" value="CBH13370.1"/>
    <property type="molecule type" value="Genomic_DNA"/>
</dbReference>
<keyword evidence="1" id="KW-1133">Transmembrane helix</keyword>
<feature type="transmembrane region" description="Helical" evidence="1">
    <location>
        <begin position="115"/>
        <end position="141"/>
    </location>
</feature>
<keyword evidence="1" id="KW-0472">Membrane</keyword>
<feature type="transmembrane region" description="Helical" evidence="1">
    <location>
        <begin position="174"/>
        <end position="191"/>
    </location>
</feature>